<dbReference type="InterPro" id="IPR001466">
    <property type="entry name" value="Beta-lactam-related"/>
</dbReference>
<evidence type="ECO:0000313" key="4">
    <source>
        <dbReference type="Proteomes" id="UP000663870"/>
    </source>
</evidence>
<dbReference type="PANTHER" id="PTHR43319:SF3">
    <property type="entry name" value="BETA-LACTAMASE-RELATED DOMAIN-CONTAINING PROTEIN"/>
    <property type="match status" value="1"/>
</dbReference>
<feature type="domain" description="Beta-lactamase-related" evidence="1">
    <location>
        <begin position="5"/>
        <end position="247"/>
    </location>
</feature>
<dbReference type="Proteomes" id="UP000663870">
    <property type="component" value="Unassembled WGS sequence"/>
</dbReference>
<dbReference type="InterPro" id="IPR052907">
    <property type="entry name" value="Beta-lactamase/esterase"/>
</dbReference>
<dbReference type="Proteomes" id="UP000663854">
    <property type="component" value="Unassembled WGS sequence"/>
</dbReference>
<sequence>MISLLIAEKPHWNPGSTHGYHGHTIGFLVGELIRYVDPQHRSYGQFVREELDDQCYIGVSDDKVEARVAPLIRKQANNMNSDVINSLDPLAEKTLSCSGAFPLGPYQNSSGIIYNEVQIHRAELPAVNAITNARSMARIYARLMGDINENGKNIERLVSEKTLAQAIENITPVGEPDRTMPTIKTAFGKSGFQVYGEIFNVFGDTVFGHNGFGGSCALAYPPDQLAYAHVCNQLDTSGFVIDQRSIRLLEAIQYALNQSKIC</sequence>
<dbReference type="PANTHER" id="PTHR43319">
    <property type="entry name" value="BETA-LACTAMASE-RELATED"/>
    <property type="match status" value="1"/>
</dbReference>
<dbReference type="SUPFAM" id="SSF56601">
    <property type="entry name" value="beta-lactamase/transpeptidase-like"/>
    <property type="match status" value="1"/>
</dbReference>
<organism evidence="3 4">
    <name type="scientific">Rotaria sordida</name>
    <dbReference type="NCBI Taxonomy" id="392033"/>
    <lineage>
        <taxon>Eukaryota</taxon>
        <taxon>Metazoa</taxon>
        <taxon>Spiralia</taxon>
        <taxon>Gnathifera</taxon>
        <taxon>Rotifera</taxon>
        <taxon>Eurotatoria</taxon>
        <taxon>Bdelloidea</taxon>
        <taxon>Philodinida</taxon>
        <taxon>Philodinidae</taxon>
        <taxon>Rotaria</taxon>
    </lineage>
</organism>
<evidence type="ECO:0000259" key="1">
    <source>
        <dbReference type="Pfam" id="PF00144"/>
    </source>
</evidence>
<accession>A0A814XMB9</accession>
<dbReference type="AlphaFoldDB" id="A0A814XMB9"/>
<name>A0A814XMB9_9BILA</name>
<dbReference type="EMBL" id="CAJNOL010000847">
    <property type="protein sequence ID" value="CAF1218272.1"/>
    <property type="molecule type" value="Genomic_DNA"/>
</dbReference>
<proteinExistence type="predicted"/>
<dbReference type="EMBL" id="CAJNOH010000292">
    <property type="protein sequence ID" value="CAF0987520.1"/>
    <property type="molecule type" value="Genomic_DNA"/>
</dbReference>
<protein>
    <recommendedName>
        <fullName evidence="1">Beta-lactamase-related domain-containing protein</fullName>
    </recommendedName>
</protein>
<dbReference type="Gene3D" id="3.40.710.10">
    <property type="entry name" value="DD-peptidase/beta-lactamase superfamily"/>
    <property type="match status" value="1"/>
</dbReference>
<evidence type="ECO:0000313" key="2">
    <source>
        <dbReference type="EMBL" id="CAF0987520.1"/>
    </source>
</evidence>
<dbReference type="Pfam" id="PF00144">
    <property type="entry name" value="Beta-lactamase"/>
    <property type="match status" value="1"/>
</dbReference>
<gene>
    <name evidence="3" type="ORF">JXQ802_LOCUS25303</name>
    <name evidence="2" type="ORF">PYM288_LOCUS13941</name>
</gene>
<comment type="caution">
    <text evidence="3">The sequence shown here is derived from an EMBL/GenBank/DDBJ whole genome shotgun (WGS) entry which is preliminary data.</text>
</comment>
<reference evidence="3" key="1">
    <citation type="submission" date="2021-02" db="EMBL/GenBank/DDBJ databases">
        <authorList>
            <person name="Nowell W R."/>
        </authorList>
    </citation>
    <scope>NUCLEOTIDE SEQUENCE</scope>
</reference>
<keyword evidence="4" id="KW-1185">Reference proteome</keyword>
<dbReference type="InterPro" id="IPR012338">
    <property type="entry name" value="Beta-lactam/transpept-like"/>
</dbReference>
<evidence type="ECO:0000313" key="3">
    <source>
        <dbReference type="EMBL" id="CAF1218272.1"/>
    </source>
</evidence>